<dbReference type="PROSITE" id="PS00470">
    <property type="entry name" value="IDH_IMDH"/>
    <property type="match status" value="1"/>
</dbReference>
<comment type="caution">
    <text evidence="4">The sequence shown here is derived from an EMBL/GenBank/DDBJ whole genome shotgun (WGS) entry which is preliminary data.</text>
</comment>
<dbReference type="Pfam" id="PF00180">
    <property type="entry name" value="Iso_dh"/>
    <property type="match status" value="1"/>
</dbReference>
<dbReference type="Gene3D" id="3.40.718.10">
    <property type="entry name" value="Isopropylmalate Dehydrogenase"/>
    <property type="match status" value="1"/>
</dbReference>
<gene>
    <name evidence="4" type="ORF">KIY12_05870</name>
</gene>
<organism evidence="4 5">
    <name type="scientific">Candidatus Sysuiplasma superficiale</name>
    <dbReference type="NCBI Taxonomy" id="2823368"/>
    <lineage>
        <taxon>Archaea</taxon>
        <taxon>Methanobacteriati</taxon>
        <taxon>Thermoplasmatota</taxon>
        <taxon>Thermoplasmata</taxon>
        <taxon>Candidatus Sysuiplasmatales</taxon>
        <taxon>Candidatus Sysuiplasmataceae</taxon>
        <taxon>Candidatus Sysuiplasma</taxon>
    </lineage>
</organism>
<dbReference type="InterPro" id="IPR024084">
    <property type="entry name" value="IsoPropMal-DH-like_dom"/>
</dbReference>
<dbReference type="GO" id="GO:0051287">
    <property type="term" value="F:NAD binding"/>
    <property type="evidence" value="ECO:0007669"/>
    <property type="project" value="InterPro"/>
</dbReference>
<dbReference type="SUPFAM" id="SSF53659">
    <property type="entry name" value="Isocitrate/Isopropylmalate dehydrogenase-like"/>
    <property type="match status" value="1"/>
</dbReference>
<dbReference type="InterPro" id="IPR019818">
    <property type="entry name" value="IsoCit/isopropylmalate_DH_CS"/>
</dbReference>
<dbReference type="PANTHER" id="PTHR11835:SF34">
    <property type="entry name" value="ISOCITRATE DEHYDROGENASE [NAD] SUBUNIT ALPHA, MITOCHONDRIAL"/>
    <property type="match status" value="1"/>
</dbReference>
<dbReference type="PANTHER" id="PTHR11835">
    <property type="entry name" value="DECARBOXYLATING DEHYDROGENASES-ISOCITRATE, ISOPROPYLMALATE, TARTRATE"/>
    <property type="match status" value="1"/>
</dbReference>
<evidence type="ECO:0000256" key="1">
    <source>
        <dbReference type="ARBA" id="ARBA00007769"/>
    </source>
</evidence>
<dbReference type="EMBL" id="JAHEAC010000047">
    <property type="protein sequence ID" value="MBX8644233.1"/>
    <property type="molecule type" value="Genomic_DNA"/>
</dbReference>
<dbReference type="GO" id="GO:0004449">
    <property type="term" value="F:isocitrate dehydrogenase (NAD+) activity"/>
    <property type="evidence" value="ECO:0007669"/>
    <property type="project" value="TreeGrafter"/>
</dbReference>
<dbReference type="Proteomes" id="UP000750197">
    <property type="component" value="Unassembled WGS sequence"/>
</dbReference>
<dbReference type="AlphaFoldDB" id="A0A8J7YNZ8"/>
<proteinExistence type="inferred from homology"/>
<dbReference type="SMART" id="SM01329">
    <property type="entry name" value="Iso_dh"/>
    <property type="match status" value="1"/>
</dbReference>
<dbReference type="GO" id="GO:0000287">
    <property type="term" value="F:magnesium ion binding"/>
    <property type="evidence" value="ECO:0007669"/>
    <property type="project" value="InterPro"/>
</dbReference>
<comment type="similarity">
    <text evidence="1">Belongs to the isocitrate and isopropylmalate dehydrogenases family.</text>
</comment>
<name>A0A8J7YNZ8_9ARCH</name>
<evidence type="ECO:0000259" key="3">
    <source>
        <dbReference type="SMART" id="SM01329"/>
    </source>
</evidence>
<dbReference type="GO" id="GO:0006102">
    <property type="term" value="P:isocitrate metabolic process"/>
    <property type="evidence" value="ECO:0007669"/>
    <property type="project" value="TreeGrafter"/>
</dbReference>
<sequence>HFEKLRAGDGALSEVGSALPESTRSKLYECHSCLKGPVGRTASDVIVRLRRELDLFANIRPAKTIGTPSSSVGEVDMVIVRENTEDLYTGMEFELADGAVAMKVITAHASRRIAEYAARLALSRNRERKITCVQKSNVLHLTDGLFARTCRETVSSYPDIRYEEMLVDAAAMNIVRRPSSFDVIVTENLYGDILSDEAAEIAGGIGLSPSANIGERYSIFEPVHGAAFDIAGSNTVNPTAAILSGAMMIRYLGEIYGGSDCIEAANAIEVAVKNCIVSGKRTADLGGNCSTSEFGRNVAMLIRNGSR</sequence>
<evidence type="ECO:0000313" key="5">
    <source>
        <dbReference type="Proteomes" id="UP000750197"/>
    </source>
</evidence>
<evidence type="ECO:0000313" key="4">
    <source>
        <dbReference type="EMBL" id="MBX8644233.1"/>
    </source>
</evidence>
<reference evidence="4" key="1">
    <citation type="submission" date="2021-05" db="EMBL/GenBank/DDBJ databases">
        <title>Genomic insights into ecological role and evolution of a novel Thermoplasmata order Candidatus Sysuiplasmatales.</title>
        <authorList>
            <person name="Yuan Y."/>
        </authorList>
    </citation>
    <scope>NUCLEOTIDE SEQUENCE</scope>
    <source>
        <strain evidence="4">TUT19-bin139</strain>
    </source>
</reference>
<feature type="non-terminal residue" evidence="4">
    <location>
        <position position="1"/>
    </location>
</feature>
<keyword evidence="2" id="KW-0560">Oxidoreductase</keyword>
<dbReference type="GO" id="GO:0006099">
    <property type="term" value="P:tricarboxylic acid cycle"/>
    <property type="evidence" value="ECO:0007669"/>
    <property type="project" value="TreeGrafter"/>
</dbReference>
<protein>
    <submittedName>
        <fullName evidence="4">Isocitrate/isopropylmalate dehydrogenase family protein</fullName>
    </submittedName>
</protein>
<accession>A0A8J7YNZ8</accession>
<evidence type="ECO:0000256" key="2">
    <source>
        <dbReference type="ARBA" id="ARBA00023002"/>
    </source>
</evidence>
<feature type="domain" description="Isopropylmalate dehydrogenase-like" evidence="3">
    <location>
        <begin position="1"/>
        <end position="298"/>
    </location>
</feature>